<dbReference type="Gene3D" id="3.30.300.30">
    <property type="match status" value="1"/>
</dbReference>
<dbReference type="PANTHER" id="PTHR44845">
    <property type="entry name" value="CARRIER DOMAIN-CONTAINING PROTEIN"/>
    <property type="match status" value="1"/>
</dbReference>
<evidence type="ECO:0000313" key="5">
    <source>
        <dbReference type="Proteomes" id="UP001629113"/>
    </source>
</evidence>
<organism evidence="4 5">
    <name type="scientific">Phlyctema vagabunda</name>
    <dbReference type="NCBI Taxonomy" id="108571"/>
    <lineage>
        <taxon>Eukaryota</taxon>
        <taxon>Fungi</taxon>
        <taxon>Dikarya</taxon>
        <taxon>Ascomycota</taxon>
        <taxon>Pezizomycotina</taxon>
        <taxon>Leotiomycetes</taxon>
        <taxon>Helotiales</taxon>
        <taxon>Dermateaceae</taxon>
        <taxon>Phlyctema</taxon>
    </lineage>
</organism>
<keyword evidence="1" id="KW-0596">Phosphopantetheine</keyword>
<evidence type="ECO:0000256" key="2">
    <source>
        <dbReference type="ARBA" id="ARBA00022553"/>
    </source>
</evidence>
<dbReference type="NCBIfam" id="TIGR01733">
    <property type="entry name" value="AA-adenyl-dom"/>
    <property type="match status" value="1"/>
</dbReference>
<dbReference type="PROSITE" id="PS00455">
    <property type="entry name" value="AMP_BINDING"/>
    <property type="match status" value="1"/>
</dbReference>
<protein>
    <submittedName>
        <fullName evidence="4">Non-ribosomal peptide synthetase</fullName>
    </submittedName>
</protein>
<proteinExistence type="predicted"/>
<dbReference type="InterPro" id="IPR045851">
    <property type="entry name" value="AMP-bd_C_sf"/>
</dbReference>
<dbReference type="Proteomes" id="UP001629113">
    <property type="component" value="Unassembled WGS sequence"/>
</dbReference>
<dbReference type="InterPro" id="IPR036736">
    <property type="entry name" value="ACP-like_sf"/>
</dbReference>
<dbReference type="SUPFAM" id="SSF51735">
    <property type="entry name" value="NAD(P)-binding Rossmann-fold domains"/>
    <property type="match status" value="1"/>
</dbReference>
<dbReference type="Pfam" id="PF00550">
    <property type="entry name" value="PP-binding"/>
    <property type="match status" value="1"/>
</dbReference>
<accession>A0ABR4P3P2</accession>
<evidence type="ECO:0000259" key="3">
    <source>
        <dbReference type="PROSITE" id="PS50075"/>
    </source>
</evidence>
<keyword evidence="2" id="KW-0597">Phosphoprotein</keyword>
<dbReference type="EMBL" id="JBFCZG010000010">
    <property type="protein sequence ID" value="KAL3417925.1"/>
    <property type="molecule type" value="Genomic_DNA"/>
</dbReference>
<feature type="domain" description="Carrier" evidence="3">
    <location>
        <begin position="785"/>
        <end position="868"/>
    </location>
</feature>
<reference evidence="4 5" key="1">
    <citation type="submission" date="2024-06" db="EMBL/GenBank/DDBJ databases">
        <title>Complete genome of Phlyctema vagabunda strain 19-DSS-EL-015.</title>
        <authorList>
            <person name="Fiorenzani C."/>
        </authorList>
    </citation>
    <scope>NUCLEOTIDE SEQUENCE [LARGE SCALE GENOMIC DNA]</scope>
    <source>
        <strain evidence="4 5">19-DSS-EL-015</strain>
    </source>
</reference>
<dbReference type="Gene3D" id="3.40.50.720">
    <property type="entry name" value="NAD(P)-binding Rossmann-like Domain"/>
    <property type="match status" value="1"/>
</dbReference>
<dbReference type="InterPro" id="IPR042099">
    <property type="entry name" value="ANL_N_sf"/>
</dbReference>
<dbReference type="SUPFAM" id="SSF56801">
    <property type="entry name" value="Acetyl-CoA synthetase-like"/>
    <property type="match status" value="1"/>
</dbReference>
<keyword evidence="5" id="KW-1185">Reference proteome</keyword>
<dbReference type="Gene3D" id="3.40.50.12780">
    <property type="entry name" value="N-terminal domain of ligase-like"/>
    <property type="match status" value="1"/>
</dbReference>
<name>A0ABR4P3P2_9HELO</name>
<dbReference type="Pfam" id="PF07993">
    <property type="entry name" value="NAD_binding_4"/>
    <property type="match status" value="1"/>
</dbReference>
<dbReference type="SUPFAM" id="SSF47336">
    <property type="entry name" value="ACP-like"/>
    <property type="match status" value="1"/>
</dbReference>
<evidence type="ECO:0000313" key="4">
    <source>
        <dbReference type="EMBL" id="KAL3417925.1"/>
    </source>
</evidence>
<comment type="caution">
    <text evidence="4">The sequence shown here is derived from an EMBL/GenBank/DDBJ whole genome shotgun (WGS) entry which is preliminary data.</text>
</comment>
<dbReference type="InterPro" id="IPR020845">
    <property type="entry name" value="AMP-binding_CS"/>
</dbReference>
<dbReference type="InterPro" id="IPR036291">
    <property type="entry name" value="NAD(P)-bd_dom_sf"/>
</dbReference>
<dbReference type="PANTHER" id="PTHR44845:SF4">
    <property type="entry name" value="NONRIBOSOMAL PEPTIDE SYNTHASE INPA"/>
    <property type="match status" value="1"/>
</dbReference>
<dbReference type="Gene3D" id="1.10.1200.10">
    <property type="entry name" value="ACP-like"/>
    <property type="match status" value="1"/>
</dbReference>
<dbReference type="PROSITE" id="PS50075">
    <property type="entry name" value="CARRIER"/>
    <property type="match status" value="1"/>
</dbReference>
<gene>
    <name evidence="4" type="ORF">PVAG01_10935</name>
</gene>
<dbReference type="InterPro" id="IPR010071">
    <property type="entry name" value="AA_adenyl_dom"/>
</dbReference>
<dbReference type="InterPro" id="IPR013120">
    <property type="entry name" value="FAR_NAD-bd"/>
</dbReference>
<dbReference type="InterPro" id="IPR009081">
    <property type="entry name" value="PP-bd_ACP"/>
</dbReference>
<evidence type="ECO:0000256" key="1">
    <source>
        <dbReference type="ARBA" id="ARBA00022450"/>
    </source>
</evidence>
<dbReference type="Pfam" id="PF00501">
    <property type="entry name" value="AMP-binding"/>
    <property type="match status" value="1"/>
</dbReference>
<sequence>MSDTIVQESLEKAQIKPNLESCEFPTQPRNITQSLSFGTLELNAIHGEATSVKKSYEILQRALEVTWAILLRNYVRKESVLFAKFPTMQYSGTTSFGDKSVPYFSDAQTTICRYEVPIHCSLGSIKPVLQLNVSAAELEEYRINTAISFFISERRCDEVRTENARLMNNFDLILELYTVNDTFEIVLKYNTATIPYRYAKSVVTSYEGIWKAVIVEKLAIDGFGKINSSDIQQQMISANPKIIFSQMTCMHYLVAAAARVTPHGEAVCAWDGDLKYLQLDTLSSIAAEKLGRIGVGPGRYVPFAFEKSMWAVVSTLAILKSGAAFVPLDVNQPMKRLQVILSSLSTDVMVSSTFFAKKFAQLAKHVIEISPRTMSLEHSKSRSGLYSTFVKPNDPIFVLFTSGSTGTPKGMVHEHGAICTHAVAHGTAMGYQRARVLQFAAHTFDVAIIDFFTTLIFGGCICIPSEEARTSNITAAINDMKVDYALLTPSFARIINPSAVPSLKTLVLGGEALPQDGLHNWMKHVKLLQVYGPADVGICLSIEMLRHKTRPETVGYPLPNCSCWLIDPVDHNMLVPVGAVGELVVGGPSLAREYLNDESRTAASFLDNPRWAETLQLQVRRFFRTGDLLRYNTDLWDGSFDFVGRKDLQIKLHGQRIEPAEIEYQMAELSGVVTSMVTRPNEGHFKGKLIAIIEMDSGVESQISDELIRLSTNIKLSDENVKQKLSKTLPQYMVPGAYIFIEKMPLLPSMKIDRRTVELWLNSMTIAPAIIGEILHTNLKASLLDATEITARKISGKVADLVSDEGLQLFDAIKNHNFVLQATGIDSIQVISLNMFLEKELGIRLSVASLLDSEITIRDLARIVDKQEAHLKHIDIAQKYAALSTELLERIDALQPLYSDFNKALGPPRNIFITGASGYLGISILEKLFSVPEVKIFALVRCTDATDGHQRIVNSCKAMGWWKNCFLSRIEVWKGDLAKKNFGLSDHQLKCLRGTNGKVEDKIHGIIHNGAKVHYSSDYHSVEHVNVHSTSWLLEVAALSTHISTFVFVSGGQKPEHIFDFEALSKSQNSDINRANGYTQTKLISELLVKTCASHIAFTGIRTQIIKPGYIIGSSPFGIANKRDFIWRLIAGCLEIGAYNADELANWLFIADTDRVSEYIVSSISRTAHALQPTSLVEDGIGFAELWHILEDDFGYTLEALPFHDWLSRLTSAIYKRGEDHLLFPLIHILESESGVLGLSQKPISLEAEFSTRVKGAVKDNLRHLIGIGFLPALVGMSN</sequence>
<dbReference type="InterPro" id="IPR000873">
    <property type="entry name" value="AMP-dep_synth/lig_dom"/>
</dbReference>
<dbReference type="CDD" id="cd05918">
    <property type="entry name" value="A_NRPS_SidN3_like"/>
    <property type="match status" value="1"/>
</dbReference>